<feature type="transmembrane region" description="Helical" evidence="7">
    <location>
        <begin position="368"/>
        <end position="392"/>
    </location>
</feature>
<feature type="transmembrane region" description="Helical" evidence="7">
    <location>
        <begin position="282"/>
        <end position="301"/>
    </location>
</feature>
<feature type="transmembrane region" description="Helical" evidence="7">
    <location>
        <begin position="218"/>
        <end position="242"/>
    </location>
</feature>
<feature type="transmembrane region" description="Helical" evidence="7">
    <location>
        <begin position="20"/>
        <end position="46"/>
    </location>
</feature>
<evidence type="ECO:0000256" key="2">
    <source>
        <dbReference type="ARBA" id="ARBA00022448"/>
    </source>
</evidence>
<protein>
    <submittedName>
        <fullName evidence="9">MFS transporter</fullName>
    </submittedName>
</protein>
<dbReference type="SUPFAM" id="SSF103473">
    <property type="entry name" value="MFS general substrate transporter"/>
    <property type="match status" value="1"/>
</dbReference>
<evidence type="ECO:0000313" key="9">
    <source>
        <dbReference type="EMBL" id="MXQ54720.1"/>
    </source>
</evidence>
<evidence type="ECO:0000256" key="4">
    <source>
        <dbReference type="ARBA" id="ARBA00022692"/>
    </source>
</evidence>
<organism evidence="9 10">
    <name type="scientific">Shimazuella alba</name>
    <dbReference type="NCBI Taxonomy" id="2690964"/>
    <lineage>
        <taxon>Bacteria</taxon>
        <taxon>Bacillati</taxon>
        <taxon>Bacillota</taxon>
        <taxon>Bacilli</taxon>
        <taxon>Bacillales</taxon>
        <taxon>Thermoactinomycetaceae</taxon>
        <taxon>Shimazuella</taxon>
    </lineage>
</organism>
<dbReference type="InterPro" id="IPR020846">
    <property type="entry name" value="MFS_dom"/>
</dbReference>
<feature type="transmembrane region" description="Helical" evidence="7">
    <location>
        <begin position="176"/>
        <end position="198"/>
    </location>
</feature>
<dbReference type="Pfam" id="PF07690">
    <property type="entry name" value="MFS_1"/>
    <property type="match status" value="1"/>
</dbReference>
<keyword evidence="6 7" id="KW-0472">Membrane</keyword>
<evidence type="ECO:0000256" key="3">
    <source>
        <dbReference type="ARBA" id="ARBA00022475"/>
    </source>
</evidence>
<feature type="transmembrane region" description="Helical" evidence="7">
    <location>
        <begin position="248"/>
        <end position="270"/>
    </location>
</feature>
<feature type="transmembrane region" description="Helical" evidence="7">
    <location>
        <begin position="58"/>
        <end position="79"/>
    </location>
</feature>
<dbReference type="PANTHER" id="PTHR43124:SF8">
    <property type="entry name" value="INNER MEMBRANE TRANSPORT PROTEIN YDHP"/>
    <property type="match status" value="1"/>
</dbReference>
<keyword evidence="5 7" id="KW-1133">Transmembrane helix</keyword>
<comment type="subcellular location">
    <subcellularLocation>
        <location evidence="1">Cell membrane</location>
        <topology evidence="1">Multi-pass membrane protein</topology>
    </subcellularLocation>
</comment>
<dbReference type="RefSeq" id="WP_160802074.1">
    <property type="nucleotide sequence ID" value="NZ_WUUL01000009.1"/>
</dbReference>
<name>A0A6I4VXU9_9BACL</name>
<feature type="transmembrane region" description="Helical" evidence="7">
    <location>
        <begin position="341"/>
        <end position="362"/>
    </location>
</feature>
<evidence type="ECO:0000256" key="5">
    <source>
        <dbReference type="ARBA" id="ARBA00022989"/>
    </source>
</evidence>
<proteinExistence type="predicted"/>
<comment type="caution">
    <text evidence="9">The sequence shown here is derived from an EMBL/GenBank/DDBJ whole genome shotgun (WGS) entry which is preliminary data.</text>
</comment>
<sequence length="400" mass="42533">MNSSIESSVSVTKRANSTIVLSVLALCVFSIGMTEFVIMGILPQIANDLHVSISKTGLLVTAYSIGVAIGAPVLTVVTYRMPRKAVLISLMSIFVLGHLISVLSTNFTVLIISRLVASFSHGSFFGIASIVAINLVPAHKKASAISVLLTGASIANILGVPFGTFLGQLFGWQACFAIIALVSFIGLIAIIFFVPFILNNSEGDIKKEFLVLNKPQVILALLITIFSFGGVFTTFTYIAPILEQLSHFSASSIIWILIIFGIGVTIGNVVGGKLADWKLYPAMLITTISLTLVFLLVAFIWVKAIMIGLVFLLGVTSFSILPSLQVNILRHAEEAPQVASSINVSIIHIGNACGAILGGWVLDSQWGLASIPVASSFVTIVGIILILISAYVSRKDAALR</sequence>
<dbReference type="GO" id="GO:0005886">
    <property type="term" value="C:plasma membrane"/>
    <property type="evidence" value="ECO:0007669"/>
    <property type="project" value="UniProtKB-SubCell"/>
</dbReference>
<accession>A0A6I4VXU9</accession>
<dbReference type="PROSITE" id="PS50850">
    <property type="entry name" value="MFS"/>
    <property type="match status" value="1"/>
</dbReference>
<dbReference type="InterPro" id="IPR036259">
    <property type="entry name" value="MFS_trans_sf"/>
</dbReference>
<gene>
    <name evidence="9" type="ORF">GSM42_13545</name>
</gene>
<dbReference type="Gene3D" id="1.20.1250.20">
    <property type="entry name" value="MFS general substrate transporter like domains"/>
    <property type="match status" value="2"/>
</dbReference>
<keyword evidence="2" id="KW-0813">Transport</keyword>
<keyword evidence="10" id="KW-1185">Reference proteome</keyword>
<evidence type="ECO:0000313" key="10">
    <source>
        <dbReference type="Proteomes" id="UP000430692"/>
    </source>
</evidence>
<evidence type="ECO:0000256" key="7">
    <source>
        <dbReference type="SAM" id="Phobius"/>
    </source>
</evidence>
<dbReference type="AlphaFoldDB" id="A0A6I4VXU9"/>
<keyword evidence="3" id="KW-1003">Cell membrane</keyword>
<feature type="transmembrane region" description="Helical" evidence="7">
    <location>
        <begin position="307"/>
        <end position="329"/>
    </location>
</feature>
<feature type="transmembrane region" description="Helical" evidence="7">
    <location>
        <begin position="86"/>
        <end position="112"/>
    </location>
</feature>
<dbReference type="PANTHER" id="PTHR43124">
    <property type="entry name" value="PURINE EFFLUX PUMP PBUE"/>
    <property type="match status" value="1"/>
</dbReference>
<feature type="domain" description="Major facilitator superfamily (MFS) profile" evidence="8">
    <location>
        <begin position="20"/>
        <end position="394"/>
    </location>
</feature>
<feature type="transmembrane region" description="Helical" evidence="7">
    <location>
        <begin position="118"/>
        <end position="136"/>
    </location>
</feature>
<feature type="transmembrane region" description="Helical" evidence="7">
    <location>
        <begin position="148"/>
        <end position="170"/>
    </location>
</feature>
<dbReference type="EMBL" id="WUUL01000009">
    <property type="protein sequence ID" value="MXQ54720.1"/>
    <property type="molecule type" value="Genomic_DNA"/>
</dbReference>
<reference evidence="9 10" key="1">
    <citation type="submission" date="2019-12" db="EMBL/GenBank/DDBJ databases">
        <title>Whole-genome analyses of novel actinobacteria.</title>
        <authorList>
            <person name="Sahin N."/>
            <person name="Saygin H."/>
        </authorList>
    </citation>
    <scope>NUCLEOTIDE SEQUENCE [LARGE SCALE GENOMIC DNA]</scope>
    <source>
        <strain evidence="9 10">KC615</strain>
    </source>
</reference>
<evidence type="ECO:0000256" key="6">
    <source>
        <dbReference type="ARBA" id="ARBA00023136"/>
    </source>
</evidence>
<dbReference type="InterPro" id="IPR011701">
    <property type="entry name" value="MFS"/>
</dbReference>
<evidence type="ECO:0000259" key="8">
    <source>
        <dbReference type="PROSITE" id="PS50850"/>
    </source>
</evidence>
<dbReference type="Proteomes" id="UP000430692">
    <property type="component" value="Unassembled WGS sequence"/>
</dbReference>
<evidence type="ECO:0000256" key="1">
    <source>
        <dbReference type="ARBA" id="ARBA00004651"/>
    </source>
</evidence>
<dbReference type="CDD" id="cd17324">
    <property type="entry name" value="MFS_NepI_like"/>
    <property type="match status" value="1"/>
</dbReference>
<keyword evidence="4 7" id="KW-0812">Transmembrane</keyword>
<dbReference type="InterPro" id="IPR050189">
    <property type="entry name" value="MFS_Efflux_Transporters"/>
</dbReference>
<dbReference type="GO" id="GO:0022857">
    <property type="term" value="F:transmembrane transporter activity"/>
    <property type="evidence" value="ECO:0007669"/>
    <property type="project" value="InterPro"/>
</dbReference>